<dbReference type="Pfam" id="PF20095">
    <property type="entry name" value="DUF6485"/>
    <property type="match status" value="1"/>
</dbReference>
<reference evidence="1" key="1">
    <citation type="journal article" date="2014" name="Front. Microbiol.">
        <title>High frequency of phylogenetically diverse reductive dehalogenase-homologous genes in deep subseafloor sedimentary metagenomes.</title>
        <authorList>
            <person name="Kawai M."/>
            <person name="Futagami T."/>
            <person name="Toyoda A."/>
            <person name="Takaki Y."/>
            <person name="Nishi S."/>
            <person name="Hori S."/>
            <person name="Arai W."/>
            <person name="Tsubouchi T."/>
            <person name="Morono Y."/>
            <person name="Uchiyama I."/>
            <person name="Ito T."/>
            <person name="Fujiyama A."/>
            <person name="Inagaki F."/>
            <person name="Takami H."/>
        </authorList>
    </citation>
    <scope>NUCLEOTIDE SEQUENCE</scope>
    <source>
        <strain evidence="1">Expedition CK06-06</strain>
    </source>
</reference>
<dbReference type="EMBL" id="BARS01028590">
    <property type="protein sequence ID" value="GAG10270.1"/>
    <property type="molecule type" value="Genomic_DNA"/>
</dbReference>
<dbReference type="AlphaFoldDB" id="X0UWY9"/>
<evidence type="ECO:0000313" key="1">
    <source>
        <dbReference type="EMBL" id="GAG10270.1"/>
    </source>
</evidence>
<comment type="caution">
    <text evidence="1">The sequence shown here is derived from an EMBL/GenBank/DDBJ whole genome shotgun (WGS) entry which is preliminary data.</text>
</comment>
<organism evidence="1">
    <name type="scientific">marine sediment metagenome</name>
    <dbReference type="NCBI Taxonomy" id="412755"/>
    <lineage>
        <taxon>unclassified sequences</taxon>
        <taxon>metagenomes</taxon>
        <taxon>ecological metagenomes</taxon>
    </lineage>
</organism>
<accession>X0UWY9</accession>
<evidence type="ECO:0008006" key="2">
    <source>
        <dbReference type="Google" id="ProtNLM"/>
    </source>
</evidence>
<name>X0UWY9_9ZZZZ</name>
<sequence length="67" mass="7652">MTVCENREKNLVECTCTYSCSKRGICCECVAQHRAIGELPGCFFPPEAEKTYDRSIRKFVEVMQGRV</sequence>
<proteinExistence type="predicted"/>
<protein>
    <recommendedName>
        <fullName evidence="2">Cytosolic protein</fullName>
    </recommendedName>
</protein>
<gene>
    <name evidence="1" type="ORF">S01H1_44797</name>
</gene>